<evidence type="ECO:0000256" key="3">
    <source>
        <dbReference type="ARBA" id="ARBA00022989"/>
    </source>
</evidence>
<dbReference type="AlphaFoldDB" id="A0A1Y3BHH1"/>
<protein>
    <recommendedName>
        <fullName evidence="6">G-protein coupled receptors family 1 profile domain-containing protein</fullName>
    </recommendedName>
</protein>
<gene>
    <name evidence="7" type="ORF">BLA29_008863</name>
</gene>
<evidence type="ECO:0000313" key="8">
    <source>
        <dbReference type="Proteomes" id="UP000194236"/>
    </source>
</evidence>
<dbReference type="OrthoDB" id="9946013at2759"/>
<dbReference type="Gene3D" id="1.20.1070.10">
    <property type="entry name" value="Rhodopsin 7-helix transmembrane proteins"/>
    <property type="match status" value="1"/>
</dbReference>
<feature type="transmembrane region" description="Helical" evidence="5">
    <location>
        <begin position="35"/>
        <end position="58"/>
    </location>
</feature>
<keyword evidence="3 5" id="KW-1133">Transmembrane helix</keyword>
<evidence type="ECO:0000256" key="4">
    <source>
        <dbReference type="ARBA" id="ARBA00023136"/>
    </source>
</evidence>
<evidence type="ECO:0000259" key="6">
    <source>
        <dbReference type="PROSITE" id="PS50262"/>
    </source>
</evidence>
<comment type="caution">
    <text evidence="7">The sequence shown here is derived from an EMBL/GenBank/DDBJ whole genome shotgun (WGS) entry which is preliminary data.</text>
</comment>
<name>A0A1Y3BHH1_EURMA</name>
<dbReference type="PROSITE" id="PS50262">
    <property type="entry name" value="G_PROTEIN_RECEP_F1_2"/>
    <property type="match status" value="1"/>
</dbReference>
<evidence type="ECO:0000256" key="1">
    <source>
        <dbReference type="ARBA" id="ARBA00004370"/>
    </source>
</evidence>
<feature type="domain" description="G-protein coupled receptors family 1 profile" evidence="6">
    <location>
        <begin position="1"/>
        <end position="52"/>
    </location>
</feature>
<comment type="subcellular location">
    <subcellularLocation>
        <location evidence="1">Membrane</location>
    </subcellularLocation>
</comment>
<keyword evidence="8" id="KW-1185">Reference proteome</keyword>
<dbReference type="Proteomes" id="UP000194236">
    <property type="component" value="Unassembled WGS sequence"/>
</dbReference>
<dbReference type="CDD" id="cd00637">
    <property type="entry name" value="7tm_classA_rhodopsin-like"/>
    <property type="match status" value="1"/>
</dbReference>
<keyword evidence="4 5" id="KW-0472">Membrane</keyword>
<evidence type="ECO:0000256" key="5">
    <source>
        <dbReference type="SAM" id="Phobius"/>
    </source>
</evidence>
<keyword evidence="2 5" id="KW-0812">Transmembrane</keyword>
<dbReference type="GO" id="GO:0016020">
    <property type="term" value="C:membrane"/>
    <property type="evidence" value="ECO:0007669"/>
    <property type="project" value="UniProtKB-SubCell"/>
</dbReference>
<evidence type="ECO:0000256" key="2">
    <source>
        <dbReference type="ARBA" id="ARBA00022692"/>
    </source>
</evidence>
<dbReference type="EMBL" id="MUJZ01018475">
    <property type="protein sequence ID" value="OTF80380.1"/>
    <property type="molecule type" value="Genomic_DNA"/>
</dbReference>
<reference evidence="7 8" key="1">
    <citation type="submission" date="2017-03" db="EMBL/GenBank/DDBJ databases">
        <title>Genome Survey of Euroglyphus maynei.</title>
        <authorList>
            <person name="Arlian L.G."/>
            <person name="Morgan M.S."/>
            <person name="Rider S.D."/>
        </authorList>
    </citation>
    <scope>NUCLEOTIDE SEQUENCE [LARGE SCALE GENOMIC DNA]</scope>
    <source>
        <strain evidence="7">Arlian Lab</strain>
        <tissue evidence="7">Whole body</tissue>
    </source>
</reference>
<dbReference type="SUPFAM" id="SSF81321">
    <property type="entry name" value="Family A G protein-coupled receptor-like"/>
    <property type="match status" value="1"/>
</dbReference>
<accession>A0A1Y3BHH1</accession>
<evidence type="ECO:0000313" key="7">
    <source>
        <dbReference type="EMBL" id="OTF80380.1"/>
    </source>
</evidence>
<dbReference type="InterPro" id="IPR017452">
    <property type="entry name" value="GPCR_Rhodpsn_7TM"/>
</dbReference>
<sequence length="185" mass="21567">MLAYCLITLFCWLPLQVLVYYRAFRPPKSVRCLLPLYQMLLSTNAAINPFIMFGKTFLHSIKRRRIRRRQQQIHDKIKLDRIRITPQLYDGPDMIVQPASSGQKSSLALFSSKNRPQTLTDSISLDSTKILETLKHGKQENRLFVIKTTILNQEPLTDEPNASTHIITKHMLQKYTPQIFELQEL</sequence>
<organism evidence="7 8">
    <name type="scientific">Euroglyphus maynei</name>
    <name type="common">Mayne's house dust mite</name>
    <dbReference type="NCBI Taxonomy" id="6958"/>
    <lineage>
        <taxon>Eukaryota</taxon>
        <taxon>Metazoa</taxon>
        <taxon>Ecdysozoa</taxon>
        <taxon>Arthropoda</taxon>
        <taxon>Chelicerata</taxon>
        <taxon>Arachnida</taxon>
        <taxon>Acari</taxon>
        <taxon>Acariformes</taxon>
        <taxon>Sarcoptiformes</taxon>
        <taxon>Astigmata</taxon>
        <taxon>Psoroptidia</taxon>
        <taxon>Analgoidea</taxon>
        <taxon>Pyroglyphidae</taxon>
        <taxon>Pyroglyphinae</taxon>
        <taxon>Euroglyphus</taxon>
    </lineage>
</organism>
<proteinExistence type="predicted"/>